<dbReference type="AlphaFoldDB" id="A0A1W6ZJV5"/>
<dbReference type="GO" id="GO:0022857">
    <property type="term" value="F:transmembrane transporter activity"/>
    <property type="evidence" value="ECO:0007669"/>
    <property type="project" value="InterPro"/>
</dbReference>
<dbReference type="Proteomes" id="UP000194137">
    <property type="component" value="Chromosome"/>
</dbReference>
<evidence type="ECO:0000256" key="7">
    <source>
        <dbReference type="ARBA" id="ARBA00023136"/>
    </source>
</evidence>
<evidence type="ECO:0000313" key="9">
    <source>
        <dbReference type="EMBL" id="ARP97703.1"/>
    </source>
</evidence>
<dbReference type="InterPro" id="IPR001851">
    <property type="entry name" value="ABC_transp_permease"/>
</dbReference>
<dbReference type="InterPro" id="IPR052157">
    <property type="entry name" value="BCAA_transport_permease"/>
</dbReference>
<keyword evidence="6" id="KW-1133">Transmembrane helix</keyword>
<accession>A0A1W6ZJV5</accession>
<name>A0A1W6ZJV5_9HYPH</name>
<dbReference type="KEGG" id="psin:CAK95_00390"/>
<protein>
    <submittedName>
        <fullName evidence="9">Branched-chain amino acid ABC transporter permease</fullName>
    </submittedName>
</protein>
<reference evidence="9 10" key="1">
    <citation type="submission" date="2017-05" db="EMBL/GenBank/DDBJ databases">
        <title>Full genome sequence of Pseudorhodoplanes sinuspersici.</title>
        <authorList>
            <person name="Dastgheib S.M.M."/>
            <person name="Shavandi M."/>
            <person name="Tirandaz H."/>
        </authorList>
    </citation>
    <scope>NUCLEOTIDE SEQUENCE [LARGE SCALE GENOMIC DNA]</scope>
    <source>
        <strain evidence="9 10">RIPI110</strain>
    </source>
</reference>
<sequence>MDQFLQHIVNGVMLGSTYALLGIGLTLVFGIMRIVNFTHGEFYALGAYMAYLFVAQLGLNFFVAILLATIVGILVGAALEFFILRRLKTTDIDSVMLLMIGLWIAMQNTEQLIWGGVAKLIPSPFSQQPLVFGPVSVSPLKIFVLITAVVLLVAFHFLINHTRLGLAMRSTFQDRDVAALMGVNVGTIYMATFALGSGLAAVAGALLGPIFLVNPTMGDLASLKAFAIVILGGLGSTVGATIGGFAIALVEEFGAGYISADYRDAFSFLVIVAVLILRPQGLFTLKERVG</sequence>
<evidence type="ECO:0000313" key="10">
    <source>
        <dbReference type="Proteomes" id="UP000194137"/>
    </source>
</evidence>
<organism evidence="9 10">
    <name type="scientific">Pseudorhodoplanes sinuspersici</name>
    <dbReference type="NCBI Taxonomy" id="1235591"/>
    <lineage>
        <taxon>Bacteria</taxon>
        <taxon>Pseudomonadati</taxon>
        <taxon>Pseudomonadota</taxon>
        <taxon>Alphaproteobacteria</taxon>
        <taxon>Hyphomicrobiales</taxon>
        <taxon>Pseudorhodoplanes</taxon>
    </lineage>
</organism>
<dbReference type="EMBL" id="CP021112">
    <property type="protein sequence ID" value="ARP97703.1"/>
    <property type="molecule type" value="Genomic_DNA"/>
</dbReference>
<evidence type="ECO:0000256" key="5">
    <source>
        <dbReference type="ARBA" id="ARBA00022970"/>
    </source>
</evidence>
<evidence type="ECO:0000256" key="2">
    <source>
        <dbReference type="ARBA" id="ARBA00022448"/>
    </source>
</evidence>
<dbReference type="PANTHER" id="PTHR11795">
    <property type="entry name" value="BRANCHED-CHAIN AMINO ACID TRANSPORT SYSTEM PERMEASE PROTEIN LIVH"/>
    <property type="match status" value="1"/>
</dbReference>
<dbReference type="OrthoDB" id="9807115at2"/>
<keyword evidence="4" id="KW-0812">Transmembrane</keyword>
<evidence type="ECO:0000256" key="1">
    <source>
        <dbReference type="ARBA" id="ARBA00004651"/>
    </source>
</evidence>
<keyword evidence="10" id="KW-1185">Reference proteome</keyword>
<evidence type="ECO:0000256" key="8">
    <source>
        <dbReference type="ARBA" id="ARBA00037998"/>
    </source>
</evidence>
<dbReference type="RefSeq" id="WP_086086023.1">
    <property type="nucleotide sequence ID" value="NZ_CP021112.1"/>
</dbReference>
<keyword evidence="7" id="KW-0472">Membrane</keyword>
<comment type="similarity">
    <text evidence="8">Belongs to the binding-protein-dependent transport system permease family. LivHM subfamily.</text>
</comment>
<dbReference type="Pfam" id="PF02653">
    <property type="entry name" value="BPD_transp_2"/>
    <property type="match status" value="1"/>
</dbReference>
<evidence type="ECO:0000256" key="3">
    <source>
        <dbReference type="ARBA" id="ARBA00022475"/>
    </source>
</evidence>
<evidence type="ECO:0000256" key="4">
    <source>
        <dbReference type="ARBA" id="ARBA00022692"/>
    </source>
</evidence>
<dbReference type="PANTHER" id="PTHR11795:SF452">
    <property type="entry name" value="ABC TRANSPORTER PERMEASE PROTEIN"/>
    <property type="match status" value="1"/>
</dbReference>
<dbReference type="CDD" id="cd06582">
    <property type="entry name" value="TM_PBP1_LivH_like"/>
    <property type="match status" value="1"/>
</dbReference>
<dbReference type="STRING" id="1235591.CAK95_00390"/>
<evidence type="ECO:0000256" key="6">
    <source>
        <dbReference type="ARBA" id="ARBA00022989"/>
    </source>
</evidence>
<dbReference type="GO" id="GO:0006865">
    <property type="term" value="P:amino acid transport"/>
    <property type="evidence" value="ECO:0007669"/>
    <property type="project" value="UniProtKB-KW"/>
</dbReference>
<proteinExistence type="inferred from homology"/>
<dbReference type="GO" id="GO:0005886">
    <property type="term" value="C:plasma membrane"/>
    <property type="evidence" value="ECO:0007669"/>
    <property type="project" value="UniProtKB-SubCell"/>
</dbReference>
<keyword evidence="3" id="KW-1003">Cell membrane</keyword>
<keyword evidence="2" id="KW-0813">Transport</keyword>
<comment type="subcellular location">
    <subcellularLocation>
        <location evidence="1">Cell membrane</location>
        <topology evidence="1">Multi-pass membrane protein</topology>
    </subcellularLocation>
</comment>
<keyword evidence="5" id="KW-0029">Amino-acid transport</keyword>
<gene>
    <name evidence="9" type="ORF">CAK95_00390</name>
</gene>